<dbReference type="PANTHER" id="PTHR33345">
    <property type="entry name" value="ADAPTER PROTEIN, PUTATIVE-RELATED"/>
    <property type="match status" value="1"/>
</dbReference>
<dbReference type="PANTHER" id="PTHR33345:SF6">
    <property type="entry name" value="OS03G0747200 PROTEIN"/>
    <property type="match status" value="1"/>
</dbReference>
<dbReference type="InterPro" id="IPR056034">
    <property type="entry name" value="DUF7615"/>
</dbReference>
<dbReference type="Pfam" id="PF23299">
    <property type="entry name" value="DUF7081"/>
    <property type="match status" value="1"/>
</dbReference>
<feature type="domain" description="DUF7615" evidence="9">
    <location>
        <begin position="370"/>
        <end position="473"/>
    </location>
</feature>
<name>A0AAV3RJ09_LITER</name>
<evidence type="ECO:0000256" key="6">
    <source>
        <dbReference type="SAM" id="Coils"/>
    </source>
</evidence>
<feature type="coiled-coil region" evidence="6">
    <location>
        <begin position="396"/>
        <end position="427"/>
    </location>
</feature>
<organism evidence="10 11">
    <name type="scientific">Lithospermum erythrorhizon</name>
    <name type="common">Purple gromwell</name>
    <name type="synonym">Lithospermum officinale var. erythrorhizon</name>
    <dbReference type="NCBI Taxonomy" id="34254"/>
    <lineage>
        <taxon>Eukaryota</taxon>
        <taxon>Viridiplantae</taxon>
        <taxon>Streptophyta</taxon>
        <taxon>Embryophyta</taxon>
        <taxon>Tracheophyta</taxon>
        <taxon>Spermatophyta</taxon>
        <taxon>Magnoliopsida</taxon>
        <taxon>eudicotyledons</taxon>
        <taxon>Gunneridae</taxon>
        <taxon>Pentapetalae</taxon>
        <taxon>asterids</taxon>
        <taxon>lamiids</taxon>
        <taxon>Boraginales</taxon>
        <taxon>Boraginaceae</taxon>
        <taxon>Boraginoideae</taxon>
        <taxon>Lithospermeae</taxon>
        <taxon>Lithospermum</taxon>
    </lineage>
</organism>
<accession>A0AAV3RJ09</accession>
<keyword evidence="11" id="KW-1185">Reference proteome</keyword>
<feature type="domain" description="DUF7081" evidence="8">
    <location>
        <begin position="30"/>
        <end position="121"/>
    </location>
</feature>
<evidence type="ECO:0000313" key="11">
    <source>
        <dbReference type="Proteomes" id="UP001454036"/>
    </source>
</evidence>
<evidence type="ECO:0000259" key="8">
    <source>
        <dbReference type="Pfam" id="PF23299"/>
    </source>
</evidence>
<feature type="domain" description="Oberon-like PHD finger" evidence="7">
    <location>
        <begin position="158"/>
        <end position="289"/>
    </location>
</feature>
<sequence>MKEPMEIDRSNDNDRTTLVVKDNDLHLYTVSANESGEGLPYAPINFPNPGDTWTWKVGKRVSTTGYFLDRYLYPPCHLIGRGERKKSTFASKLSLEQYVHSTFPSVDVKTFFNSFSWKIPSEQLSGKIGLSASSILYGEASANSGSGFQPETVGCKAGNSACSSLVETENSSAKFMSCNICCIGQDFCRDCCCILCCKIATSAYGGYGYIKCEATVDGEYICGHISHIDCGIRAYMAGTVGGSIGLDAEYYCRLCDSRTDLGLHVMKLLQTCTTIDSLDIIKNILNIGIRLLRYSRKSSAQQLLQLIEFSMAKLEGGANLNDIFLREKDNLLTAGASTGDGMIAPKPMNEEKHQETNIPSREVLGSRYNHQIELLKLEDEVYQVLLSLRKSRMYEYNLAEEKLLAQKNRIQHLYERLEEERSSLSKQQESFVDYEASRNEVLAMVQQIKQELLKFEEMKEVAKGSGRISKEIL</sequence>
<dbReference type="EMBL" id="BAABME010009418">
    <property type="protein sequence ID" value="GAA0175131.1"/>
    <property type="molecule type" value="Genomic_DNA"/>
</dbReference>
<proteinExistence type="predicted"/>
<protein>
    <submittedName>
        <fullName evidence="10">Scaffold/adaptor protein</fullName>
    </submittedName>
</protein>
<keyword evidence="4" id="KW-0862">Zinc</keyword>
<keyword evidence="5" id="KW-0539">Nucleus</keyword>
<dbReference type="InterPro" id="IPR055508">
    <property type="entry name" value="DUF7081"/>
</dbReference>
<evidence type="ECO:0000256" key="5">
    <source>
        <dbReference type="ARBA" id="ARBA00023242"/>
    </source>
</evidence>
<evidence type="ECO:0000259" key="7">
    <source>
        <dbReference type="Pfam" id="PF07227"/>
    </source>
</evidence>
<dbReference type="GO" id="GO:0008270">
    <property type="term" value="F:zinc ion binding"/>
    <property type="evidence" value="ECO:0007669"/>
    <property type="project" value="UniProtKB-KW"/>
</dbReference>
<dbReference type="Pfam" id="PF24590">
    <property type="entry name" value="DUF7615"/>
    <property type="match status" value="1"/>
</dbReference>
<keyword evidence="2" id="KW-0479">Metal-binding</keyword>
<comment type="caution">
    <text evidence="10">The sequence shown here is derived from an EMBL/GenBank/DDBJ whole genome shotgun (WGS) entry which is preliminary data.</text>
</comment>
<evidence type="ECO:0000256" key="1">
    <source>
        <dbReference type="ARBA" id="ARBA00004123"/>
    </source>
</evidence>
<evidence type="ECO:0000256" key="2">
    <source>
        <dbReference type="ARBA" id="ARBA00022723"/>
    </source>
</evidence>
<evidence type="ECO:0000313" key="10">
    <source>
        <dbReference type="EMBL" id="GAA0175131.1"/>
    </source>
</evidence>
<dbReference type="Proteomes" id="UP001454036">
    <property type="component" value="Unassembled WGS sequence"/>
</dbReference>
<keyword evidence="3" id="KW-0863">Zinc-finger</keyword>
<dbReference type="Pfam" id="PF07227">
    <property type="entry name" value="PHD_Oberon"/>
    <property type="match status" value="1"/>
</dbReference>
<evidence type="ECO:0000259" key="9">
    <source>
        <dbReference type="Pfam" id="PF24590"/>
    </source>
</evidence>
<gene>
    <name evidence="10" type="ORF">LIER_28371</name>
</gene>
<evidence type="ECO:0000256" key="3">
    <source>
        <dbReference type="ARBA" id="ARBA00022771"/>
    </source>
</evidence>
<dbReference type="AlphaFoldDB" id="A0AAV3RJ09"/>
<evidence type="ECO:0000256" key="4">
    <source>
        <dbReference type="ARBA" id="ARBA00022833"/>
    </source>
</evidence>
<keyword evidence="6" id="KW-0175">Coiled coil</keyword>
<comment type="subcellular location">
    <subcellularLocation>
        <location evidence="1">Nucleus</location>
    </subcellularLocation>
</comment>
<dbReference type="InterPro" id="IPR032881">
    <property type="entry name" value="Oberon-like_PHD"/>
</dbReference>
<reference evidence="10 11" key="1">
    <citation type="submission" date="2024-01" db="EMBL/GenBank/DDBJ databases">
        <title>The complete chloroplast genome sequence of Lithospermum erythrorhizon: insights into the phylogenetic relationship among Boraginaceae species and the maternal lineages of purple gromwells.</title>
        <authorList>
            <person name="Okada T."/>
            <person name="Watanabe K."/>
        </authorList>
    </citation>
    <scope>NUCLEOTIDE SEQUENCE [LARGE SCALE GENOMIC DNA]</scope>
</reference>
<dbReference type="GO" id="GO:0005634">
    <property type="term" value="C:nucleus"/>
    <property type="evidence" value="ECO:0007669"/>
    <property type="project" value="UniProtKB-SubCell"/>
</dbReference>